<name>I0KAM8_9BACT</name>
<dbReference type="Pfam" id="PF08808">
    <property type="entry name" value="RES"/>
    <property type="match status" value="1"/>
</dbReference>
<feature type="domain" description="RES" evidence="1">
    <location>
        <begin position="26"/>
        <end position="151"/>
    </location>
</feature>
<organism evidence="2 3">
    <name type="scientific">Fibrella aestuarina BUZ 2</name>
    <dbReference type="NCBI Taxonomy" id="1166018"/>
    <lineage>
        <taxon>Bacteria</taxon>
        <taxon>Pseudomonadati</taxon>
        <taxon>Bacteroidota</taxon>
        <taxon>Cytophagia</taxon>
        <taxon>Cytophagales</taxon>
        <taxon>Spirosomataceae</taxon>
        <taxon>Fibrella</taxon>
    </lineage>
</organism>
<dbReference type="Proteomes" id="UP000011058">
    <property type="component" value="Chromosome"/>
</dbReference>
<dbReference type="eggNOG" id="COG5654">
    <property type="taxonomic scope" value="Bacteria"/>
</dbReference>
<sequence length="163" mass="18428">MTRRQTGNNKHQTTLEVYRITRAVYADRLVASGGVARWNARGRFVIYTAGSRALACLENVVHRSGEGLQALFRVMVIHVPDNVPSQTVTPADLPANWADYQNFDVCQQLGERWLTTGQTAVLRVPSVIVPQEWNYLLNPAHPDFARITLLRTEPFLFDPRIKA</sequence>
<evidence type="ECO:0000259" key="1">
    <source>
        <dbReference type="SMART" id="SM00953"/>
    </source>
</evidence>
<dbReference type="HOGENOM" id="CLU_133611_0_1_10"/>
<dbReference type="PATRIC" id="fig|1166018.3.peg.4943"/>
<dbReference type="InterPro" id="IPR014914">
    <property type="entry name" value="RES_dom"/>
</dbReference>
<dbReference type="KEGG" id="fae:FAES_3172"/>
<reference evidence="2 3" key="1">
    <citation type="journal article" date="2012" name="J. Bacteriol.">
        <title>Genome Sequence of Fibrella aestuarina BUZ 2T, a Filamentous Marine Bacterium.</title>
        <authorList>
            <person name="Filippini M."/>
            <person name="Qi W."/>
            <person name="Blom J."/>
            <person name="Goesmann A."/>
            <person name="Smits T.H."/>
            <person name="Bagheri H.C."/>
        </authorList>
    </citation>
    <scope>NUCLEOTIDE SEQUENCE [LARGE SCALE GENOMIC DNA]</scope>
    <source>
        <strain evidence="3">BUZ 2T</strain>
    </source>
</reference>
<protein>
    <submittedName>
        <fullName evidence="2">RES domain protein</fullName>
    </submittedName>
</protein>
<evidence type="ECO:0000313" key="3">
    <source>
        <dbReference type="Proteomes" id="UP000011058"/>
    </source>
</evidence>
<accession>I0KAM8</accession>
<proteinExistence type="predicted"/>
<dbReference type="STRING" id="1166018.FAES_3172"/>
<evidence type="ECO:0000313" key="2">
    <source>
        <dbReference type="EMBL" id="CCH01181.1"/>
    </source>
</evidence>
<gene>
    <name evidence="2" type="ORF">FAES_3172</name>
</gene>
<dbReference type="EMBL" id="HE796683">
    <property type="protein sequence ID" value="CCH01181.1"/>
    <property type="molecule type" value="Genomic_DNA"/>
</dbReference>
<keyword evidence="3" id="KW-1185">Reference proteome</keyword>
<dbReference type="AlphaFoldDB" id="I0KAM8"/>
<dbReference type="SMART" id="SM00953">
    <property type="entry name" value="RES"/>
    <property type="match status" value="1"/>
</dbReference>